<dbReference type="EMBL" id="LT598486">
    <property type="protein sequence ID" value="SCW03318.1"/>
    <property type="molecule type" value="Genomic_DNA"/>
</dbReference>
<organism evidence="2 3">
    <name type="scientific">Lachancea fermentati</name>
    <name type="common">Zygosaccharomyces fermentati</name>
    <dbReference type="NCBI Taxonomy" id="4955"/>
    <lineage>
        <taxon>Eukaryota</taxon>
        <taxon>Fungi</taxon>
        <taxon>Dikarya</taxon>
        <taxon>Ascomycota</taxon>
        <taxon>Saccharomycotina</taxon>
        <taxon>Saccharomycetes</taxon>
        <taxon>Saccharomycetales</taxon>
        <taxon>Saccharomycetaceae</taxon>
        <taxon>Lachancea</taxon>
    </lineage>
</organism>
<keyword evidence="3" id="KW-1185">Reference proteome</keyword>
<dbReference type="GO" id="GO:0031428">
    <property type="term" value="C:box C/D methylation guide snoRNP complex"/>
    <property type="evidence" value="ECO:0007669"/>
    <property type="project" value="TreeGrafter"/>
</dbReference>
<evidence type="ECO:0000313" key="3">
    <source>
        <dbReference type="Proteomes" id="UP000190831"/>
    </source>
</evidence>
<dbReference type="GO" id="GO:0003723">
    <property type="term" value="F:RNA binding"/>
    <property type="evidence" value="ECO:0007669"/>
    <property type="project" value="TreeGrafter"/>
</dbReference>
<feature type="domain" description="Swiss Army Knife RNA repair protein HAD" evidence="1">
    <location>
        <begin position="45"/>
        <end position="247"/>
    </location>
</feature>
<accession>A0A1G4MHE1</accession>
<dbReference type="PANTHER" id="PTHR10335:SF26">
    <property type="entry name" value="AER281CP"/>
    <property type="match status" value="1"/>
</dbReference>
<protein>
    <submittedName>
        <fullName evidence="2">LAFE_0G07778g1_1</fullName>
    </submittedName>
</protein>
<dbReference type="GO" id="GO:0000494">
    <property type="term" value="P:box C/D sno(s)RNA 3'-end processing"/>
    <property type="evidence" value="ECO:0007669"/>
    <property type="project" value="TreeGrafter"/>
</dbReference>
<dbReference type="Proteomes" id="UP000190831">
    <property type="component" value="Chromosome G"/>
</dbReference>
<sequence length="464" mass="53424">MVEEEHAPLYKWSSCPSHLSPPASTGKSGIQRIHVYDFDNTLFKSPAPNPNLLSSYMINILTDPHKLSNGGWWSEPRFLRELVEEWAREKAKQPSSSVDDKYWNRDIVELCRLSHQEPGTLSILMTGRKENLFHDVLSRVIDQPVFGDERLKFHAIFLKKPGYETTMMYKTSCLTDLLTHYDNCTELTIYDDRIRQLHGFQDFLTEFVEAMRPSLLFNLVHVAGVVKYLDPARERHIITRIFEEHNAAVTKYTSRVGKGDTPAQSFFVGKMDVREKRLGAAYVLTAFSRMEVVKFTLQTFSREIGESTIDKLRFQPRSILCTPHGTITSRKIATKIIMGLNGDPSEEEIDKCMELMNNGLDDSRIKFRLTRFGYSSRGLYVYDVEPVPSSTYAYTEFPALRLLAGVLANLTFEESEIYKDSIFEWIPIKQSVVIDADFGYDFIVSVVPNRKNRKRKPGFTNSRY</sequence>
<gene>
    <name evidence="2" type="ORF">LAFE_0G07778G</name>
</gene>
<dbReference type="OrthoDB" id="5596992at2759"/>
<proteinExistence type="predicted"/>
<dbReference type="GO" id="GO:0032040">
    <property type="term" value="C:small-subunit processome"/>
    <property type="evidence" value="ECO:0007669"/>
    <property type="project" value="TreeGrafter"/>
</dbReference>
<dbReference type="InterPro" id="IPR018812">
    <property type="entry name" value="SAK_HAD"/>
</dbReference>
<dbReference type="OMA" id="SSYMINI"/>
<evidence type="ECO:0000259" key="1">
    <source>
        <dbReference type="Pfam" id="PF10307"/>
    </source>
</evidence>
<dbReference type="GO" id="GO:0008649">
    <property type="term" value="F:rRNA methyltransferase activity"/>
    <property type="evidence" value="ECO:0007669"/>
    <property type="project" value="TreeGrafter"/>
</dbReference>
<evidence type="ECO:0000313" key="2">
    <source>
        <dbReference type="EMBL" id="SCW03318.1"/>
    </source>
</evidence>
<dbReference type="Pfam" id="PF10307">
    <property type="entry name" value="HAD_SAK_1"/>
    <property type="match status" value="1"/>
</dbReference>
<dbReference type="GO" id="GO:1990259">
    <property type="term" value="F:histone H2AQ104 methyltransferase activity"/>
    <property type="evidence" value="ECO:0007669"/>
    <property type="project" value="TreeGrafter"/>
</dbReference>
<dbReference type="AlphaFoldDB" id="A0A1G4MHE1"/>
<dbReference type="PANTHER" id="PTHR10335">
    <property type="entry name" value="RRNA 2-O-METHYLTRANSFERASE FIBRILLARIN"/>
    <property type="match status" value="1"/>
</dbReference>
<reference evidence="2 3" key="1">
    <citation type="submission" date="2016-03" db="EMBL/GenBank/DDBJ databases">
        <authorList>
            <person name="Devillers H."/>
        </authorList>
    </citation>
    <scope>NUCLEOTIDE SEQUENCE [LARGE SCALE GENOMIC DNA]</scope>
    <source>
        <strain evidence="2">CBS 6772</strain>
    </source>
</reference>
<name>A0A1G4MHE1_LACFM</name>